<proteinExistence type="inferred from homology"/>
<feature type="chain" id="PRO_5044936006" description="LPS-assembly protein LptD" evidence="1">
    <location>
        <begin position="24"/>
        <end position="708"/>
    </location>
</feature>
<keyword evidence="1" id="KW-0472">Membrane</keyword>
<dbReference type="InterPro" id="IPR020889">
    <property type="entry name" value="LipoPS_assembly_LptD"/>
</dbReference>
<evidence type="ECO:0000313" key="3">
    <source>
        <dbReference type="EMBL" id="MDT0681971.1"/>
    </source>
</evidence>
<comment type="caution">
    <text evidence="1">Lacks conserved residue(s) required for the propagation of feature annotation.</text>
</comment>
<keyword evidence="4" id="KW-1185">Reference proteome</keyword>
<name>A0ABU3DE25_9RHOB</name>
<accession>A0ABU3DE25</accession>
<evidence type="ECO:0000256" key="1">
    <source>
        <dbReference type="HAMAP-Rule" id="MF_01411"/>
    </source>
</evidence>
<organism evidence="3 4">
    <name type="scientific">Tropicimonas omnivorans</name>
    <dbReference type="NCBI Taxonomy" id="3075590"/>
    <lineage>
        <taxon>Bacteria</taxon>
        <taxon>Pseudomonadati</taxon>
        <taxon>Pseudomonadota</taxon>
        <taxon>Alphaproteobacteria</taxon>
        <taxon>Rhodobacterales</taxon>
        <taxon>Roseobacteraceae</taxon>
        <taxon>Tropicimonas</taxon>
    </lineage>
</organism>
<dbReference type="PANTHER" id="PTHR30189:SF1">
    <property type="entry name" value="LPS-ASSEMBLY PROTEIN LPTD"/>
    <property type="match status" value="1"/>
</dbReference>
<dbReference type="SUPFAM" id="SSF56935">
    <property type="entry name" value="Porins"/>
    <property type="match status" value="1"/>
</dbReference>
<dbReference type="PANTHER" id="PTHR30189">
    <property type="entry name" value="LPS-ASSEMBLY PROTEIN"/>
    <property type="match status" value="1"/>
</dbReference>
<dbReference type="EMBL" id="JAVRHL010000001">
    <property type="protein sequence ID" value="MDT0681971.1"/>
    <property type="molecule type" value="Genomic_DNA"/>
</dbReference>
<comment type="function">
    <text evidence="1">Involved in the assembly of lipopolysaccharide (LPS) at the surface of the outer membrane.</text>
</comment>
<dbReference type="HAMAP" id="MF_01411">
    <property type="entry name" value="LPS_assembly_LptD"/>
    <property type="match status" value="1"/>
</dbReference>
<comment type="similarity">
    <text evidence="1">Belongs to the LptD family.</text>
</comment>
<dbReference type="RefSeq" id="WP_311689720.1">
    <property type="nucleotide sequence ID" value="NZ_JAVRHL010000001.1"/>
</dbReference>
<sequence length="708" mass="78744" precursor="true">MRRALLAALIGATLLVQPLSAQFAETATLVADRVEIAGDNRLVATGNIEVIQGDARLTARRIVYDAGLETLQIDGPILLTEGAESVILADEAELSTDLRNGLLRSARLVLDEQLQLAAAEINRVDGRYTQLTKTVVSACEVFPSNPVPLWAIRAGRVIHDEEERQLYFENARFEIVGLPVAYIPRLRLPDPSVERARGFLTPEFRSTDQLGFGVKLPYFIPIGASKDLTVTPYVSANRTRTLELRYRQAFRNGDLLLNGAITRDDIVDGNRGYLFGSGEFSLPRDLTLSFDIETTSDDAYLVDYDYSGKDRLDSAVVLTRVARDEYLSAEIIAYESLRSSEDNETQPYIVGDARATRRFEPALIGGTGAFTLAAHGHERRSNDDGIGRDVGRISAIGDWNRGWVGPAGILLSAETRLRFDHTTVAEDSAFDEDITRFTPAAAVELRWPMVRTGSAGAGQVLEPVAQIVYTPEESEGDTPQDESTQLELDEGNLFAFSRYPAADRIERGLRANLGLTWTRYDPAGWSFGVTAGRIVRAEDTGQFDGYDILEDTRSDWLAATQLALPEGFRLTNRALFDDGFEFTRHEARLDWTRPDLDLSATYIWMKPSLIENRTMTNKEWTVSADYQATERWKTGVDVRYDMQVDRAASARVALEYKTDCVTVDLGVRRRFTSSDAIRPTTDVEFGVSLAGFGGTDRADRPRRRACTR</sequence>
<protein>
    <recommendedName>
        <fullName evidence="1">LPS-assembly protein LptD</fullName>
    </recommendedName>
</protein>
<dbReference type="Pfam" id="PF04453">
    <property type="entry name" value="LptD"/>
    <property type="match status" value="1"/>
</dbReference>
<keyword evidence="1" id="KW-0732">Signal</keyword>
<gene>
    <name evidence="1 3" type="primary">lptD</name>
    <name evidence="3" type="ORF">RM543_04675</name>
</gene>
<feature type="domain" description="LptD C-terminal" evidence="2">
    <location>
        <begin position="270"/>
        <end position="632"/>
    </location>
</feature>
<dbReference type="InterPro" id="IPR050218">
    <property type="entry name" value="LptD"/>
</dbReference>
<comment type="caution">
    <text evidence="3">The sequence shown here is derived from an EMBL/GenBank/DDBJ whole genome shotgun (WGS) entry which is preliminary data.</text>
</comment>
<reference evidence="3 4" key="1">
    <citation type="submission" date="2023-09" db="EMBL/GenBank/DDBJ databases">
        <authorList>
            <person name="Rey-Velasco X."/>
        </authorList>
    </citation>
    <scope>NUCLEOTIDE SEQUENCE [LARGE SCALE GENOMIC DNA]</scope>
    <source>
        <strain evidence="3 4">F158</strain>
    </source>
</reference>
<feature type="signal peptide" evidence="1">
    <location>
        <begin position="1"/>
        <end position="23"/>
    </location>
</feature>
<comment type="subcellular location">
    <subcellularLocation>
        <location evidence="1">Cell outer membrane</location>
    </subcellularLocation>
</comment>
<evidence type="ECO:0000259" key="2">
    <source>
        <dbReference type="Pfam" id="PF04453"/>
    </source>
</evidence>
<dbReference type="Proteomes" id="UP001265259">
    <property type="component" value="Unassembled WGS sequence"/>
</dbReference>
<evidence type="ECO:0000313" key="4">
    <source>
        <dbReference type="Proteomes" id="UP001265259"/>
    </source>
</evidence>
<comment type="subunit">
    <text evidence="1">Component of the lipopolysaccharide transport and assembly complex.</text>
</comment>
<dbReference type="InterPro" id="IPR007543">
    <property type="entry name" value="LptD_C"/>
</dbReference>
<keyword evidence="1" id="KW-0998">Cell outer membrane</keyword>